<feature type="transmembrane region" description="Helical" evidence="9">
    <location>
        <begin position="678"/>
        <end position="697"/>
    </location>
</feature>
<dbReference type="GO" id="GO:0015031">
    <property type="term" value="P:protein transport"/>
    <property type="evidence" value="ECO:0007669"/>
    <property type="project" value="UniProtKB-KW"/>
</dbReference>
<feature type="transmembrane region" description="Helical" evidence="9">
    <location>
        <begin position="212"/>
        <end position="231"/>
    </location>
</feature>
<keyword evidence="6" id="KW-0653">Protein transport</keyword>
<comment type="similarity">
    <text evidence="2">Belongs to the oligopeptide OPT transporter family.</text>
</comment>
<keyword evidence="3" id="KW-0813">Transport</keyword>
<keyword evidence="8 9" id="KW-0472">Membrane</keyword>
<comment type="subcellular location">
    <subcellularLocation>
        <location evidence="1">Membrane</location>
        <topology evidence="1">Multi-pass membrane protein</topology>
    </subcellularLocation>
</comment>
<dbReference type="Proteomes" id="UP001211907">
    <property type="component" value="Unassembled WGS sequence"/>
</dbReference>
<gene>
    <name evidence="10" type="ORF">HK100_012826</name>
</gene>
<keyword evidence="5" id="KW-0571">Peptide transport</keyword>
<sequence length="789" mass="88427">MSDKKEIAKDIVVAVDAESQSDVEVSDVQEIIDRLDFIVPQTDDPNTSALTFRSIFLGSAWAIVLSFANTVLAFRTSSFSVGANIAVILSYPLGLGFASILPKGILNPGPFTLKEHVLIYIMASCSGQPYGTENVVSQAMPALMNNTNIKFIHALAFILVTQFIGYGLSGLTRRYLVKPTAMWWPANLGPIAIFSSFHKIETGKIDGDRYKLSRYVVFWIAFAGMFVYTWIPEYFMPVLQTVSTICLFAGTGINSAGTPNQAGVMTQFNAVLGSTTNGVGFLGFTFDWAYISSTYLTSPFWAIFCNLGGSIVMQYVAVPLMYFEDVYGINALMTQDSYNKNPILDTSHLFSGNPESKTHKLGSRVKPNFFYNVSDNYNLNLTAYNDVAPVHLTAFFVMVYAGSFLSMTSAITHVLLWYGKDIYRQSLNAFRQLRDEVDSQDKHVKLMEAYPEISDWAYLLFLAITCVAAIAVSVWTPFNMPWWAIFFSIFISSIFILPFGIIQAISGNSIAINVVTEFLIGLMIPGQTVAVMAFKSWGTNNLQQALSLTQDLKLGQYLHIAPYAMVFSQFWGTFLNAIFSTVACWWIMFSSGGLLNDSAWQYSGFNTFYSAGGIWGAIGPQRFFGIGSIYQPLLWCFLIGFLAPIGPWLGNKYIYRSKYWHLLNFPVIFHFEGPQQGYQNYFIVPLLISYLSSVVLFKYNREFFQKYTYVIGAAFDGSTALAVFIISVLGIYNTEFTKYNVFNPNLNIWPGALDYYCWPGRNYDDFDCEWYLDQGKNVTATGTQCVLVE</sequence>
<keyword evidence="7 9" id="KW-1133">Transmembrane helix</keyword>
<protein>
    <recommendedName>
        <fullName evidence="12">OPT superfamily oligopeptide transporter</fullName>
    </recommendedName>
</protein>
<evidence type="ECO:0000313" key="10">
    <source>
        <dbReference type="EMBL" id="KAJ3120373.1"/>
    </source>
</evidence>
<feature type="transmembrane region" description="Helical" evidence="9">
    <location>
        <begin position="268"/>
        <end position="288"/>
    </location>
</feature>
<evidence type="ECO:0000256" key="3">
    <source>
        <dbReference type="ARBA" id="ARBA00022448"/>
    </source>
</evidence>
<dbReference type="InterPro" id="IPR004648">
    <property type="entry name" value="Oligpept_transpt"/>
</dbReference>
<dbReference type="PANTHER" id="PTHR22601">
    <property type="entry name" value="ISP4 LIKE PROTEIN"/>
    <property type="match status" value="1"/>
</dbReference>
<evidence type="ECO:0000256" key="1">
    <source>
        <dbReference type="ARBA" id="ARBA00004141"/>
    </source>
</evidence>
<feature type="transmembrane region" description="Helical" evidence="9">
    <location>
        <begin position="55"/>
        <end position="75"/>
    </location>
</feature>
<dbReference type="AlphaFoldDB" id="A0AAD5T0M3"/>
<dbReference type="NCBIfam" id="TIGR00728">
    <property type="entry name" value="OPT_sfam"/>
    <property type="match status" value="1"/>
</dbReference>
<dbReference type="Pfam" id="PF03169">
    <property type="entry name" value="OPT"/>
    <property type="match status" value="1"/>
</dbReference>
<feature type="transmembrane region" description="Helical" evidence="9">
    <location>
        <begin position="300"/>
        <end position="323"/>
    </location>
</feature>
<evidence type="ECO:0000256" key="9">
    <source>
        <dbReference type="SAM" id="Phobius"/>
    </source>
</evidence>
<proteinExistence type="inferred from homology"/>
<feature type="transmembrane region" description="Helical" evidence="9">
    <location>
        <begin position="456"/>
        <end position="475"/>
    </location>
</feature>
<comment type="caution">
    <text evidence="10">The sequence shown here is derived from an EMBL/GenBank/DDBJ whole genome shotgun (WGS) entry which is preliminary data.</text>
</comment>
<feature type="transmembrane region" description="Helical" evidence="9">
    <location>
        <begin position="482"/>
        <end position="505"/>
    </location>
</feature>
<keyword evidence="11" id="KW-1185">Reference proteome</keyword>
<feature type="transmembrane region" description="Helical" evidence="9">
    <location>
        <begin position="394"/>
        <end position="418"/>
    </location>
</feature>
<feature type="transmembrane region" description="Helical" evidence="9">
    <location>
        <begin position="600"/>
        <end position="618"/>
    </location>
</feature>
<evidence type="ECO:0008006" key="12">
    <source>
        <dbReference type="Google" id="ProtNLM"/>
    </source>
</evidence>
<organism evidence="10 11">
    <name type="scientific">Physocladia obscura</name>
    <dbReference type="NCBI Taxonomy" id="109957"/>
    <lineage>
        <taxon>Eukaryota</taxon>
        <taxon>Fungi</taxon>
        <taxon>Fungi incertae sedis</taxon>
        <taxon>Chytridiomycota</taxon>
        <taxon>Chytridiomycota incertae sedis</taxon>
        <taxon>Chytridiomycetes</taxon>
        <taxon>Chytridiales</taxon>
        <taxon>Chytriomycetaceae</taxon>
        <taxon>Physocladia</taxon>
    </lineage>
</organism>
<feature type="transmembrane region" description="Helical" evidence="9">
    <location>
        <begin position="511"/>
        <end position="534"/>
    </location>
</feature>
<feature type="transmembrane region" description="Helical" evidence="9">
    <location>
        <begin position="563"/>
        <end position="588"/>
    </location>
</feature>
<dbReference type="GO" id="GO:0035673">
    <property type="term" value="F:oligopeptide transmembrane transporter activity"/>
    <property type="evidence" value="ECO:0007669"/>
    <property type="project" value="InterPro"/>
</dbReference>
<feature type="transmembrane region" description="Helical" evidence="9">
    <location>
        <begin position="237"/>
        <end position="256"/>
    </location>
</feature>
<name>A0AAD5T0M3_9FUNG</name>
<feature type="transmembrane region" description="Helical" evidence="9">
    <location>
        <begin position="630"/>
        <end position="650"/>
    </location>
</feature>
<feature type="transmembrane region" description="Helical" evidence="9">
    <location>
        <begin position="709"/>
        <end position="732"/>
    </location>
</feature>
<dbReference type="GO" id="GO:0016020">
    <property type="term" value="C:membrane"/>
    <property type="evidence" value="ECO:0007669"/>
    <property type="project" value="UniProtKB-SubCell"/>
</dbReference>
<evidence type="ECO:0000256" key="4">
    <source>
        <dbReference type="ARBA" id="ARBA00022692"/>
    </source>
</evidence>
<reference evidence="10" key="1">
    <citation type="submission" date="2020-05" db="EMBL/GenBank/DDBJ databases">
        <title>Phylogenomic resolution of chytrid fungi.</title>
        <authorList>
            <person name="Stajich J.E."/>
            <person name="Amses K."/>
            <person name="Simmons R."/>
            <person name="Seto K."/>
            <person name="Myers J."/>
            <person name="Bonds A."/>
            <person name="Quandt C.A."/>
            <person name="Barry K."/>
            <person name="Liu P."/>
            <person name="Grigoriev I."/>
            <person name="Longcore J.E."/>
            <person name="James T.Y."/>
        </authorList>
    </citation>
    <scope>NUCLEOTIDE SEQUENCE</scope>
    <source>
        <strain evidence="10">JEL0513</strain>
    </source>
</reference>
<accession>A0AAD5T0M3</accession>
<evidence type="ECO:0000256" key="2">
    <source>
        <dbReference type="ARBA" id="ARBA00008807"/>
    </source>
</evidence>
<dbReference type="InterPro" id="IPR004813">
    <property type="entry name" value="OPT"/>
</dbReference>
<evidence type="ECO:0000256" key="5">
    <source>
        <dbReference type="ARBA" id="ARBA00022856"/>
    </source>
</evidence>
<keyword evidence="4 9" id="KW-0812">Transmembrane</keyword>
<evidence type="ECO:0000256" key="6">
    <source>
        <dbReference type="ARBA" id="ARBA00022927"/>
    </source>
</evidence>
<evidence type="ECO:0000256" key="8">
    <source>
        <dbReference type="ARBA" id="ARBA00023136"/>
    </source>
</evidence>
<feature type="transmembrane region" description="Helical" evidence="9">
    <location>
        <begin position="81"/>
        <end position="101"/>
    </location>
</feature>
<evidence type="ECO:0000313" key="11">
    <source>
        <dbReference type="Proteomes" id="UP001211907"/>
    </source>
</evidence>
<feature type="transmembrane region" description="Helical" evidence="9">
    <location>
        <begin position="151"/>
        <end position="169"/>
    </location>
</feature>
<dbReference type="EMBL" id="JADGJH010000971">
    <property type="protein sequence ID" value="KAJ3120373.1"/>
    <property type="molecule type" value="Genomic_DNA"/>
</dbReference>
<evidence type="ECO:0000256" key="7">
    <source>
        <dbReference type="ARBA" id="ARBA00022989"/>
    </source>
</evidence>